<dbReference type="Proteomes" id="UP000649604">
    <property type="component" value="Unassembled WGS sequence"/>
</dbReference>
<reference evidence="1" key="1">
    <citation type="submission" date="2019-11" db="EMBL/GenBank/DDBJ databases">
        <title>Microbial mats filling the niche in hypersaline microbial mats.</title>
        <authorList>
            <person name="Wong H.L."/>
            <person name="Macleod F.I."/>
            <person name="White R.A. III"/>
            <person name="Burns B.P."/>
        </authorList>
    </citation>
    <scope>NUCLEOTIDE SEQUENCE</scope>
    <source>
        <strain evidence="1">Rbin_158</strain>
    </source>
</reference>
<evidence type="ECO:0000313" key="1">
    <source>
        <dbReference type="EMBL" id="MBD3323629.1"/>
    </source>
</evidence>
<name>A0A9D5JT67_9BACT</name>
<dbReference type="SUPFAM" id="SSF55874">
    <property type="entry name" value="ATPase domain of HSP90 chaperone/DNA topoisomerase II/histidine kinase"/>
    <property type="match status" value="1"/>
</dbReference>
<dbReference type="InterPro" id="IPR036890">
    <property type="entry name" value="HATPase_C_sf"/>
</dbReference>
<dbReference type="AlphaFoldDB" id="A0A9D5JT67"/>
<evidence type="ECO:0008006" key="3">
    <source>
        <dbReference type="Google" id="ProtNLM"/>
    </source>
</evidence>
<evidence type="ECO:0000313" key="2">
    <source>
        <dbReference type="Proteomes" id="UP000649604"/>
    </source>
</evidence>
<proteinExistence type="predicted"/>
<dbReference type="SUPFAM" id="SSF52172">
    <property type="entry name" value="CheY-like"/>
    <property type="match status" value="1"/>
</dbReference>
<dbReference type="InterPro" id="IPR011006">
    <property type="entry name" value="CheY-like_superfamily"/>
</dbReference>
<protein>
    <recommendedName>
        <fullName evidence="3">Response regulatory domain-containing protein</fullName>
    </recommendedName>
</protein>
<accession>A0A9D5JT67</accession>
<dbReference type="Gene3D" id="3.40.50.2300">
    <property type="match status" value="1"/>
</dbReference>
<organism evidence="1 2">
    <name type="scientific">candidate division KSB3 bacterium</name>
    <dbReference type="NCBI Taxonomy" id="2044937"/>
    <lineage>
        <taxon>Bacteria</taxon>
        <taxon>candidate division KSB3</taxon>
    </lineage>
</organism>
<gene>
    <name evidence="1" type="ORF">GF339_03530</name>
</gene>
<sequence length="101" mass="11477">MPILYITAYADDHLLQRAKITTPFGYICKPIQEDMLRTNIEIALYNHQQKRKLHESEERFRGAFETSGIGIPPDKLSDIFAPFQQIHHPDIQAEGTGGGIL</sequence>
<comment type="caution">
    <text evidence="1">The sequence shown here is derived from an EMBL/GenBank/DDBJ whole genome shotgun (WGS) entry which is preliminary data.</text>
</comment>
<dbReference type="EMBL" id="WJJP01000107">
    <property type="protein sequence ID" value="MBD3323629.1"/>
    <property type="molecule type" value="Genomic_DNA"/>
</dbReference>